<accession>A0AA88UAP5</accession>
<evidence type="ECO:0000313" key="2">
    <source>
        <dbReference type="Proteomes" id="UP001187471"/>
    </source>
</evidence>
<protein>
    <submittedName>
        <fullName evidence="1">Uncharacterized protein</fullName>
    </submittedName>
</protein>
<keyword evidence="2" id="KW-1185">Reference proteome</keyword>
<dbReference type="AlphaFoldDB" id="A0AA88UAP5"/>
<sequence length="208" mass="22842">MYDDAKNPAMAVSVFGSGDAGLVSVPNDLFNSSIDDGILANSFKTDVTTIIKLKIGLGSRPELEWPYETLKVTGLYTSIAVLPLTRPRPERDLAVPQLALPTERVVRVTRRLDPARVDLGNVVDQGVVVGLDLLGRLSGHPIRDPVPPARYLLGERHQRPLEQLVLVPGPRRLRRRRSRSRRVAAHDTPPIVVVAELLKNHGHGVFVG</sequence>
<name>A0AA88UAP5_9ASTE</name>
<gene>
    <name evidence="1" type="ORF">RJ640_018255</name>
</gene>
<proteinExistence type="predicted"/>
<comment type="caution">
    <text evidence="1">The sequence shown here is derived from an EMBL/GenBank/DDBJ whole genome shotgun (WGS) entry which is preliminary data.</text>
</comment>
<dbReference type="Proteomes" id="UP001187471">
    <property type="component" value="Unassembled WGS sequence"/>
</dbReference>
<organism evidence="1 2">
    <name type="scientific">Escallonia rubra</name>
    <dbReference type="NCBI Taxonomy" id="112253"/>
    <lineage>
        <taxon>Eukaryota</taxon>
        <taxon>Viridiplantae</taxon>
        <taxon>Streptophyta</taxon>
        <taxon>Embryophyta</taxon>
        <taxon>Tracheophyta</taxon>
        <taxon>Spermatophyta</taxon>
        <taxon>Magnoliopsida</taxon>
        <taxon>eudicotyledons</taxon>
        <taxon>Gunneridae</taxon>
        <taxon>Pentapetalae</taxon>
        <taxon>asterids</taxon>
        <taxon>campanulids</taxon>
        <taxon>Escalloniales</taxon>
        <taxon>Escalloniaceae</taxon>
        <taxon>Escallonia</taxon>
    </lineage>
</organism>
<reference evidence="1" key="1">
    <citation type="submission" date="2022-12" db="EMBL/GenBank/DDBJ databases">
        <title>Draft genome assemblies for two species of Escallonia (Escalloniales).</title>
        <authorList>
            <person name="Chanderbali A."/>
            <person name="Dervinis C."/>
            <person name="Anghel I."/>
            <person name="Soltis D."/>
            <person name="Soltis P."/>
            <person name="Zapata F."/>
        </authorList>
    </citation>
    <scope>NUCLEOTIDE SEQUENCE</scope>
    <source>
        <strain evidence="1">UCBG92.1500</strain>
        <tissue evidence="1">Leaf</tissue>
    </source>
</reference>
<dbReference type="EMBL" id="JAVXUO010002935">
    <property type="protein sequence ID" value="KAK2968162.1"/>
    <property type="molecule type" value="Genomic_DNA"/>
</dbReference>
<evidence type="ECO:0000313" key="1">
    <source>
        <dbReference type="EMBL" id="KAK2968162.1"/>
    </source>
</evidence>
<dbReference type="InterPro" id="IPR014710">
    <property type="entry name" value="RmlC-like_jellyroll"/>
</dbReference>
<dbReference type="Gene3D" id="2.60.120.10">
    <property type="entry name" value="Jelly Rolls"/>
    <property type="match status" value="1"/>
</dbReference>